<evidence type="ECO:0000256" key="1">
    <source>
        <dbReference type="SAM" id="MobiDB-lite"/>
    </source>
</evidence>
<dbReference type="Proteomes" id="UP000184330">
    <property type="component" value="Unassembled WGS sequence"/>
</dbReference>
<gene>
    <name evidence="2" type="ORF">PAC_16390</name>
</gene>
<sequence length="126" mass="13662">MTLIRGQKPGLSRTPSSSTTAPLFRDTSRVTEDHGFFIRGQGGHFLSSGSLETLLVTKRCLAKHVGTARIDRPSTRGETGMSSQTHFTLVLLLDVTAPKGFRGVALSLARPLKAQAAWLPFALVWD</sequence>
<accession>A0A1L7XN78</accession>
<reference evidence="2 3" key="1">
    <citation type="submission" date="2016-03" db="EMBL/GenBank/DDBJ databases">
        <authorList>
            <person name="Ploux O."/>
        </authorList>
    </citation>
    <scope>NUCLEOTIDE SEQUENCE [LARGE SCALE GENOMIC DNA]</scope>
    <source>
        <strain evidence="2 3">UAMH 11012</strain>
    </source>
</reference>
<evidence type="ECO:0000313" key="3">
    <source>
        <dbReference type="Proteomes" id="UP000184330"/>
    </source>
</evidence>
<organism evidence="2 3">
    <name type="scientific">Phialocephala subalpina</name>
    <dbReference type="NCBI Taxonomy" id="576137"/>
    <lineage>
        <taxon>Eukaryota</taxon>
        <taxon>Fungi</taxon>
        <taxon>Dikarya</taxon>
        <taxon>Ascomycota</taxon>
        <taxon>Pezizomycotina</taxon>
        <taxon>Leotiomycetes</taxon>
        <taxon>Helotiales</taxon>
        <taxon>Mollisiaceae</taxon>
        <taxon>Phialocephala</taxon>
        <taxon>Phialocephala fortinii species complex</taxon>
    </lineage>
</organism>
<dbReference type="AlphaFoldDB" id="A0A1L7XN78"/>
<feature type="region of interest" description="Disordered" evidence="1">
    <location>
        <begin position="1"/>
        <end position="25"/>
    </location>
</feature>
<proteinExistence type="predicted"/>
<protein>
    <submittedName>
        <fullName evidence="2">Uncharacterized protein</fullName>
    </submittedName>
</protein>
<keyword evidence="3" id="KW-1185">Reference proteome</keyword>
<dbReference type="EMBL" id="FJOG01000037">
    <property type="protein sequence ID" value="CZR66489.1"/>
    <property type="molecule type" value="Genomic_DNA"/>
</dbReference>
<evidence type="ECO:0000313" key="2">
    <source>
        <dbReference type="EMBL" id="CZR66489.1"/>
    </source>
</evidence>
<name>A0A1L7XN78_9HELO</name>